<sequence>MRLGVRLKLFLASFAVIAISVTIGDAYLTHAIDRYLTNDIEQDLFVRAKLVALEASNAPIPEGDLEAWDHLADRFGSVADGRVTLVASDGRVLGDSEVDAAKISTLENHATREEVATALANGHGRSTRLSATVRERMMYAAVPFFARDGREAGVARVAKPLRMVDEAIGAVHRIVLFAFVIALALAVFLSSAAAQRMSAVVRSLTETARRMKSGDLDVRTHISGSDELAELGHALDQLAGSLENTLAELRTERDLQRRILEGMHEGVLVLDAEARVVTMNHALREMLLLPADAVGKMLLEVVRHAELHMLLEMARADGQSSGELELPGIKPRRLLVGATALHDEGDEGMIAVIVDVTDLRRLESLRRDFVANVSHELRTPVAAVRSAAETLRGAVSDPNAAVRFIDMIERNAQRLQSLIEDLLELSRIESKEFRIKRERIDITSVFHIVVGLFRERAERKQIRLEMRIANPVPALETDQRALEQILSNLVENAVKYCPAGSSVTLCAETKGEMVRIAVEDTGPGISEKHLPRLFERFYRVDASRSRELGGTGLGLSIVKHLTEALGGKISVESQIGKGSTFTVQLRASNWGAQNHVAVR</sequence>
<dbReference type="InterPro" id="IPR050351">
    <property type="entry name" value="BphY/WalK/GraS-like"/>
</dbReference>
<dbReference type="Gene3D" id="6.10.340.10">
    <property type="match status" value="1"/>
</dbReference>
<dbReference type="Proteomes" id="UP001379533">
    <property type="component" value="Chromosome"/>
</dbReference>
<comment type="subcellular location">
    <subcellularLocation>
        <location evidence="2">Membrane</location>
    </subcellularLocation>
</comment>
<dbReference type="SUPFAM" id="SSF55874">
    <property type="entry name" value="ATPase domain of HSP90 chaperone/DNA topoisomerase II/histidine kinase"/>
    <property type="match status" value="1"/>
</dbReference>
<dbReference type="RefSeq" id="WP_394845740.1">
    <property type="nucleotide sequence ID" value="NZ_CP089982.1"/>
</dbReference>
<dbReference type="PANTHER" id="PTHR45453">
    <property type="entry name" value="PHOSPHATE REGULON SENSOR PROTEIN PHOR"/>
    <property type="match status" value="1"/>
</dbReference>
<evidence type="ECO:0000259" key="10">
    <source>
        <dbReference type="PROSITE" id="PS50109"/>
    </source>
</evidence>
<keyword evidence="4" id="KW-0597">Phosphoprotein</keyword>
<evidence type="ECO:0000256" key="3">
    <source>
        <dbReference type="ARBA" id="ARBA00012438"/>
    </source>
</evidence>
<dbReference type="Pfam" id="PF00672">
    <property type="entry name" value="HAMP"/>
    <property type="match status" value="1"/>
</dbReference>
<comment type="catalytic activity">
    <reaction evidence="1">
        <text>ATP + protein L-histidine = ADP + protein N-phospho-L-histidine.</text>
        <dbReference type="EC" id="2.7.13.3"/>
    </reaction>
</comment>
<feature type="domain" description="HAMP" evidence="11">
    <location>
        <begin position="195"/>
        <end position="247"/>
    </location>
</feature>
<dbReference type="PROSITE" id="PS50109">
    <property type="entry name" value="HIS_KIN"/>
    <property type="match status" value="1"/>
</dbReference>
<dbReference type="InterPro" id="IPR005467">
    <property type="entry name" value="His_kinase_dom"/>
</dbReference>
<dbReference type="InterPro" id="IPR013767">
    <property type="entry name" value="PAS_fold"/>
</dbReference>
<dbReference type="InterPro" id="IPR035965">
    <property type="entry name" value="PAS-like_dom_sf"/>
</dbReference>
<protein>
    <recommendedName>
        <fullName evidence="3">histidine kinase</fullName>
        <ecNumber evidence="3">2.7.13.3</ecNumber>
    </recommendedName>
</protein>
<gene>
    <name evidence="12" type="ORF">LZC95_53010</name>
</gene>
<organism evidence="12 13">
    <name type="scientific">Pendulispora brunnea</name>
    <dbReference type="NCBI Taxonomy" id="2905690"/>
    <lineage>
        <taxon>Bacteria</taxon>
        <taxon>Pseudomonadati</taxon>
        <taxon>Myxococcota</taxon>
        <taxon>Myxococcia</taxon>
        <taxon>Myxococcales</taxon>
        <taxon>Sorangiineae</taxon>
        <taxon>Pendulisporaceae</taxon>
        <taxon>Pendulispora</taxon>
    </lineage>
</organism>
<dbReference type="InterPro" id="IPR003594">
    <property type="entry name" value="HATPase_dom"/>
</dbReference>
<dbReference type="PROSITE" id="PS50885">
    <property type="entry name" value="HAMP"/>
    <property type="match status" value="1"/>
</dbReference>
<dbReference type="CDD" id="cd16922">
    <property type="entry name" value="HATPase_EvgS-ArcB-TorS-like"/>
    <property type="match status" value="1"/>
</dbReference>
<dbReference type="SUPFAM" id="SSF47384">
    <property type="entry name" value="Homodimeric domain of signal transducing histidine kinase"/>
    <property type="match status" value="1"/>
</dbReference>
<dbReference type="SUPFAM" id="SSF158472">
    <property type="entry name" value="HAMP domain-like"/>
    <property type="match status" value="1"/>
</dbReference>
<dbReference type="GO" id="GO:0005524">
    <property type="term" value="F:ATP binding"/>
    <property type="evidence" value="ECO:0007669"/>
    <property type="project" value="UniProtKB-KW"/>
</dbReference>
<keyword evidence="8 9" id="KW-0472">Membrane</keyword>
<dbReference type="PRINTS" id="PR00344">
    <property type="entry name" value="BCTRLSENSOR"/>
</dbReference>
<keyword evidence="13" id="KW-1185">Reference proteome</keyword>
<dbReference type="Gene3D" id="3.30.450.20">
    <property type="entry name" value="PAS domain"/>
    <property type="match status" value="1"/>
</dbReference>
<feature type="domain" description="Histidine kinase" evidence="10">
    <location>
        <begin position="372"/>
        <end position="589"/>
    </location>
</feature>
<evidence type="ECO:0000259" key="11">
    <source>
        <dbReference type="PROSITE" id="PS50885"/>
    </source>
</evidence>
<dbReference type="CDD" id="cd06225">
    <property type="entry name" value="HAMP"/>
    <property type="match status" value="1"/>
</dbReference>
<dbReference type="SMART" id="SM00304">
    <property type="entry name" value="HAMP"/>
    <property type="match status" value="1"/>
</dbReference>
<dbReference type="InterPro" id="IPR003661">
    <property type="entry name" value="HisK_dim/P_dom"/>
</dbReference>
<dbReference type="EMBL" id="CP089982">
    <property type="protein sequence ID" value="WXA95131.1"/>
    <property type="molecule type" value="Genomic_DNA"/>
</dbReference>
<accession>A0ABZ2K8V6</accession>
<dbReference type="InterPro" id="IPR003660">
    <property type="entry name" value="HAMP_dom"/>
</dbReference>
<dbReference type="InterPro" id="IPR036890">
    <property type="entry name" value="HATPase_C_sf"/>
</dbReference>
<dbReference type="InterPro" id="IPR036097">
    <property type="entry name" value="HisK_dim/P_sf"/>
</dbReference>
<keyword evidence="12" id="KW-0547">Nucleotide-binding</keyword>
<name>A0ABZ2K8V6_9BACT</name>
<keyword evidence="9" id="KW-1133">Transmembrane helix</keyword>
<evidence type="ECO:0000256" key="7">
    <source>
        <dbReference type="ARBA" id="ARBA00023012"/>
    </source>
</evidence>
<evidence type="ECO:0000313" key="13">
    <source>
        <dbReference type="Proteomes" id="UP001379533"/>
    </source>
</evidence>
<keyword evidence="9" id="KW-0812">Transmembrane</keyword>
<keyword evidence="6" id="KW-0418">Kinase</keyword>
<dbReference type="CDD" id="cd00130">
    <property type="entry name" value="PAS"/>
    <property type="match status" value="1"/>
</dbReference>
<keyword evidence="5" id="KW-0808">Transferase</keyword>
<dbReference type="CDD" id="cd00082">
    <property type="entry name" value="HisKA"/>
    <property type="match status" value="1"/>
</dbReference>
<dbReference type="SMART" id="SM00387">
    <property type="entry name" value="HATPase_c"/>
    <property type="match status" value="1"/>
</dbReference>
<evidence type="ECO:0000313" key="12">
    <source>
        <dbReference type="EMBL" id="WXA95131.1"/>
    </source>
</evidence>
<evidence type="ECO:0000256" key="2">
    <source>
        <dbReference type="ARBA" id="ARBA00004370"/>
    </source>
</evidence>
<evidence type="ECO:0000256" key="9">
    <source>
        <dbReference type="SAM" id="Phobius"/>
    </source>
</evidence>
<dbReference type="Pfam" id="PF00989">
    <property type="entry name" value="PAS"/>
    <property type="match status" value="1"/>
</dbReference>
<keyword evidence="12" id="KW-0067">ATP-binding</keyword>
<dbReference type="SMART" id="SM00388">
    <property type="entry name" value="HisKA"/>
    <property type="match status" value="1"/>
</dbReference>
<dbReference type="SMART" id="SM00091">
    <property type="entry name" value="PAS"/>
    <property type="match status" value="1"/>
</dbReference>
<dbReference type="SUPFAM" id="SSF55785">
    <property type="entry name" value="PYP-like sensor domain (PAS domain)"/>
    <property type="match status" value="1"/>
</dbReference>
<dbReference type="Gene3D" id="3.30.565.10">
    <property type="entry name" value="Histidine kinase-like ATPase, C-terminal domain"/>
    <property type="match status" value="1"/>
</dbReference>
<evidence type="ECO:0000256" key="5">
    <source>
        <dbReference type="ARBA" id="ARBA00022679"/>
    </source>
</evidence>
<dbReference type="Gene3D" id="1.10.287.130">
    <property type="match status" value="1"/>
</dbReference>
<dbReference type="Pfam" id="PF02518">
    <property type="entry name" value="HATPase_c"/>
    <property type="match status" value="1"/>
</dbReference>
<dbReference type="EC" id="2.7.13.3" evidence="3"/>
<evidence type="ECO:0000256" key="6">
    <source>
        <dbReference type="ARBA" id="ARBA00022777"/>
    </source>
</evidence>
<evidence type="ECO:0000256" key="8">
    <source>
        <dbReference type="ARBA" id="ARBA00023136"/>
    </source>
</evidence>
<dbReference type="InterPro" id="IPR000014">
    <property type="entry name" value="PAS"/>
</dbReference>
<proteinExistence type="predicted"/>
<reference evidence="12 13" key="1">
    <citation type="submission" date="2021-12" db="EMBL/GenBank/DDBJ databases">
        <title>Discovery of the Pendulisporaceae a myxobacterial family with distinct sporulation behavior and unique specialized metabolism.</title>
        <authorList>
            <person name="Garcia R."/>
            <person name="Popoff A."/>
            <person name="Bader C.D."/>
            <person name="Loehr J."/>
            <person name="Walesch S."/>
            <person name="Walt C."/>
            <person name="Boldt J."/>
            <person name="Bunk B."/>
            <person name="Haeckl F.J.F.P.J."/>
            <person name="Gunesch A.P."/>
            <person name="Birkelbach J."/>
            <person name="Nuebel U."/>
            <person name="Pietschmann T."/>
            <person name="Bach T."/>
            <person name="Mueller R."/>
        </authorList>
    </citation>
    <scope>NUCLEOTIDE SEQUENCE [LARGE SCALE GENOMIC DNA]</scope>
    <source>
        <strain evidence="12 13">MSr12523</strain>
    </source>
</reference>
<keyword evidence="7" id="KW-0902">Two-component regulatory system</keyword>
<dbReference type="Pfam" id="PF00512">
    <property type="entry name" value="HisKA"/>
    <property type="match status" value="1"/>
</dbReference>
<feature type="transmembrane region" description="Helical" evidence="9">
    <location>
        <begin position="174"/>
        <end position="194"/>
    </location>
</feature>
<dbReference type="InterPro" id="IPR004358">
    <property type="entry name" value="Sig_transdc_His_kin-like_C"/>
</dbReference>
<dbReference type="PANTHER" id="PTHR45453:SF1">
    <property type="entry name" value="PHOSPHATE REGULON SENSOR PROTEIN PHOR"/>
    <property type="match status" value="1"/>
</dbReference>
<evidence type="ECO:0000256" key="1">
    <source>
        <dbReference type="ARBA" id="ARBA00000085"/>
    </source>
</evidence>
<evidence type="ECO:0000256" key="4">
    <source>
        <dbReference type="ARBA" id="ARBA00022553"/>
    </source>
</evidence>